<reference evidence="2 3" key="1">
    <citation type="submission" date="2018-07" db="EMBL/GenBank/DDBJ databases">
        <title>Marsedoiliclastica nanhaica gen. nov. sp. nov., a novel marine hydrocarbonoclastic bacterium isolated from an in-situ enriched hydrocarbon-degrading consortium in deep-sea sediment.</title>
        <authorList>
            <person name="Dong C."/>
            <person name="Ma T."/>
            <person name="Liu R."/>
            <person name="Shao Z."/>
        </authorList>
    </citation>
    <scope>NUCLEOTIDE SEQUENCE [LARGE SCALE GENOMIC DNA]</scope>
    <source>
        <strain evidence="3">soil36-7</strain>
    </source>
</reference>
<dbReference type="AlphaFoldDB" id="A0A4P7XD42"/>
<feature type="transmembrane region" description="Helical" evidence="1">
    <location>
        <begin position="21"/>
        <end position="38"/>
    </location>
</feature>
<accession>A0A4P7XD42</accession>
<evidence type="ECO:0000256" key="1">
    <source>
        <dbReference type="SAM" id="Phobius"/>
    </source>
</evidence>
<dbReference type="RefSeq" id="WP_136546344.1">
    <property type="nucleotide sequence ID" value="NZ_CP031093.1"/>
</dbReference>
<keyword evidence="3" id="KW-1185">Reference proteome</keyword>
<sequence length="185" mass="19951">MSLFAFSGRKWSGNLKLTASIAVALLVILSAINIMLVSDEAPRGIISFQFAATPERATGVVQSWQRSDMGASGSGVEWAQASLYLDFAFVAAYLLLLLKLTGHWLIDRPGVREQQLGRWARGLFWTGALTDVAENICLLVTLEQAQSAFWPLVATLFALVKFSSLLAGAAALLILRAARGQPLAT</sequence>
<gene>
    <name evidence="2" type="ORF">soil367_01790</name>
</gene>
<feature type="transmembrane region" description="Helical" evidence="1">
    <location>
        <begin position="81"/>
        <end position="101"/>
    </location>
</feature>
<dbReference type="KEGG" id="hmi:soil367_01790"/>
<dbReference type="EMBL" id="CP031093">
    <property type="protein sequence ID" value="QCF24789.1"/>
    <property type="molecule type" value="Genomic_DNA"/>
</dbReference>
<proteinExistence type="predicted"/>
<dbReference type="Proteomes" id="UP000298049">
    <property type="component" value="Chromosome"/>
</dbReference>
<evidence type="ECO:0000313" key="2">
    <source>
        <dbReference type="EMBL" id="QCF24789.1"/>
    </source>
</evidence>
<keyword evidence="1" id="KW-0472">Membrane</keyword>
<evidence type="ECO:0000313" key="3">
    <source>
        <dbReference type="Proteomes" id="UP000298049"/>
    </source>
</evidence>
<dbReference type="OrthoDB" id="6197887at2"/>
<keyword evidence="1" id="KW-1133">Transmembrane helix</keyword>
<organism evidence="2 3">
    <name type="scientific">Hydrocarboniclastica marina</name>
    <dbReference type="NCBI Taxonomy" id="2259620"/>
    <lineage>
        <taxon>Bacteria</taxon>
        <taxon>Pseudomonadati</taxon>
        <taxon>Pseudomonadota</taxon>
        <taxon>Gammaproteobacteria</taxon>
        <taxon>Alteromonadales</taxon>
        <taxon>Alteromonadaceae</taxon>
        <taxon>Hydrocarboniclastica</taxon>
    </lineage>
</organism>
<name>A0A4P7XD42_9ALTE</name>
<protein>
    <submittedName>
        <fullName evidence="2">Uncharacterized protein</fullName>
    </submittedName>
</protein>
<feature type="transmembrane region" description="Helical" evidence="1">
    <location>
        <begin position="148"/>
        <end position="175"/>
    </location>
</feature>
<keyword evidence="1" id="KW-0812">Transmembrane</keyword>